<dbReference type="AlphaFoldDB" id="A0A1G9P443"/>
<reference evidence="1 2" key="1">
    <citation type="submission" date="2016-10" db="EMBL/GenBank/DDBJ databases">
        <authorList>
            <person name="de Groot N.N."/>
        </authorList>
    </citation>
    <scope>NUCLEOTIDE SEQUENCE [LARGE SCALE GENOMIC DNA]</scope>
    <source>
        <strain evidence="1 2">DSM 797</strain>
    </source>
</reference>
<name>A0A1G9P443_9FIRM</name>
<dbReference type="Proteomes" id="UP000199068">
    <property type="component" value="Unassembled WGS sequence"/>
</dbReference>
<dbReference type="RefSeq" id="WP_092725533.1">
    <property type="nucleotide sequence ID" value="NZ_FNGW01000004.1"/>
</dbReference>
<sequence length="210" mass="24718">MNLLPIPWMKQKLEVLYEANLYGNLYIMYTDLNFKNYTNITTSILLDLLDDCNINVDNNNPLYIYLPLELDFFTRDLIVNFKSLFKENLYIILGGYKNKFNNDTELDIVEKLYIKYPQLNNLIDYAYLIDDSKCYEIFTSLSDTQRVYIKPESSCTISGLTLNYHLKNLNPTNVNHLAFVNLMDECENGNFLDCYIKGFTNNNNNFNYNL</sequence>
<accession>A0A1G9P443</accession>
<proteinExistence type="predicted"/>
<protein>
    <submittedName>
        <fullName evidence="1">Uncharacterized protein</fullName>
    </submittedName>
</protein>
<evidence type="ECO:0000313" key="2">
    <source>
        <dbReference type="Proteomes" id="UP000199068"/>
    </source>
</evidence>
<keyword evidence="2" id="KW-1185">Reference proteome</keyword>
<gene>
    <name evidence="1" type="ORF">SAMN04515677_104189</name>
</gene>
<organism evidence="1 2">
    <name type="scientific">Romboutsia lituseburensis DSM 797</name>
    <dbReference type="NCBI Taxonomy" id="1121325"/>
    <lineage>
        <taxon>Bacteria</taxon>
        <taxon>Bacillati</taxon>
        <taxon>Bacillota</taxon>
        <taxon>Clostridia</taxon>
        <taxon>Peptostreptococcales</taxon>
        <taxon>Peptostreptococcaceae</taxon>
        <taxon>Romboutsia</taxon>
    </lineage>
</organism>
<dbReference type="STRING" id="1121325.SAMN04515677_104189"/>
<dbReference type="EMBL" id="FNGW01000004">
    <property type="protein sequence ID" value="SDL92997.1"/>
    <property type="molecule type" value="Genomic_DNA"/>
</dbReference>
<evidence type="ECO:0000313" key="1">
    <source>
        <dbReference type="EMBL" id="SDL92997.1"/>
    </source>
</evidence>